<comment type="similarity">
    <text evidence="3">In the N-terminal section; belongs to the phytochrome family.</text>
</comment>
<keyword evidence="15" id="KW-1133">Transmembrane helix</keyword>
<dbReference type="CDD" id="cd16922">
    <property type="entry name" value="HATPase_EvgS-ArcB-TorS-like"/>
    <property type="match status" value="1"/>
</dbReference>
<feature type="domain" description="Response regulatory" evidence="17">
    <location>
        <begin position="762"/>
        <end position="880"/>
    </location>
</feature>
<dbReference type="SUPFAM" id="SSF47384">
    <property type="entry name" value="Homodimeric domain of signal transducing histidine kinase"/>
    <property type="match status" value="1"/>
</dbReference>
<dbReference type="Gene3D" id="3.30.565.10">
    <property type="entry name" value="Histidine kinase-like ATPase, C-terminal domain"/>
    <property type="match status" value="1"/>
</dbReference>
<dbReference type="InterPro" id="IPR003594">
    <property type="entry name" value="HATPase_dom"/>
</dbReference>
<dbReference type="SUPFAM" id="SSF52172">
    <property type="entry name" value="CheY-like"/>
    <property type="match status" value="2"/>
</dbReference>
<dbReference type="SMART" id="SM00387">
    <property type="entry name" value="HATPase_c"/>
    <property type="match status" value="1"/>
</dbReference>
<evidence type="ECO:0000256" key="5">
    <source>
        <dbReference type="ARBA" id="ARBA00022553"/>
    </source>
</evidence>
<evidence type="ECO:0000256" key="4">
    <source>
        <dbReference type="ARBA" id="ARBA00012438"/>
    </source>
</evidence>
<evidence type="ECO:0000256" key="3">
    <source>
        <dbReference type="ARBA" id="ARBA00006402"/>
    </source>
</evidence>
<evidence type="ECO:0000256" key="6">
    <source>
        <dbReference type="ARBA" id="ARBA00022679"/>
    </source>
</evidence>
<dbReference type="SUPFAM" id="SSF55874">
    <property type="entry name" value="ATPase domain of HSP90 chaperone/DNA topoisomerase II/histidine kinase"/>
    <property type="match status" value="1"/>
</dbReference>
<dbReference type="PROSITE" id="PS50885">
    <property type="entry name" value="HAMP"/>
    <property type="match status" value="1"/>
</dbReference>
<evidence type="ECO:0000256" key="9">
    <source>
        <dbReference type="ARBA" id="ARBA00022840"/>
    </source>
</evidence>
<dbReference type="InterPro" id="IPR001789">
    <property type="entry name" value="Sig_transdc_resp-reg_receiver"/>
</dbReference>
<reference evidence="20" key="1">
    <citation type="submission" date="2023-07" db="EMBL/GenBank/DDBJ databases">
        <authorList>
            <person name="Luz R."/>
            <person name="Cordeiro R."/>
            <person name="Fonseca A."/>
            <person name="Goncalves V."/>
        </authorList>
    </citation>
    <scope>NUCLEOTIDE SEQUENCE [LARGE SCALE GENOMIC DNA]</scope>
    <source>
        <strain evidence="20">BACA0444</strain>
    </source>
</reference>
<evidence type="ECO:0000256" key="1">
    <source>
        <dbReference type="ARBA" id="ARBA00000085"/>
    </source>
</evidence>
<evidence type="ECO:0000256" key="15">
    <source>
        <dbReference type="SAM" id="Phobius"/>
    </source>
</evidence>
<accession>A0AAE4FQN2</accession>
<keyword evidence="5 14" id="KW-0597">Phosphoprotein</keyword>
<feature type="domain" description="HAMP" evidence="18">
    <location>
        <begin position="300"/>
        <end position="353"/>
    </location>
</feature>
<feature type="transmembrane region" description="Helical" evidence="15">
    <location>
        <begin position="277"/>
        <end position="298"/>
    </location>
</feature>
<evidence type="ECO:0000259" key="16">
    <source>
        <dbReference type="PROSITE" id="PS50109"/>
    </source>
</evidence>
<dbReference type="InterPro" id="IPR004358">
    <property type="entry name" value="Sig_transdc_His_kin-like_C"/>
</dbReference>
<keyword evidence="15" id="KW-0812">Transmembrane</keyword>
<dbReference type="InterPro" id="IPR036097">
    <property type="entry name" value="HisK_dim/P_sf"/>
</dbReference>
<keyword evidence="7" id="KW-0547">Nucleotide-binding</keyword>
<dbReference type="Proteomes" id="UP001268256">
    <property type="component" value="Unassembled WGS sequence"/>
</dbReference>
<dbReference type="PANTHER" id="PTHR45339">
    <property type="entry name" value="HYBRID SIGNAL TRANSDUCTION HISTIDINE KINASE J"/>
    <property type="match status" value="1"/>
</dbReference>
<comment type="subcellular location">
    <subcellularLocation>
        <location evidence="2">Membrane</location>
    </subcellularLocation>
</comment>
<dbReference type="CDD" id="cd00082">
    <property type="entry name" value="HisKA"/>
    <property type="match status" value="1"/>
</dbReference>
<keyword evidence="10" id="KW-0902">Two-component regulatory system</keyword>
<evidence type="ECO:0000259" key="18">
    <source>
        <dbReference type="PROSITE" id="PS50885"/>
    </source>
</evidence>
<keyword evidence="6" id="KW-0808">Transferase</keyword>
<evidence type="ECO:0000256" key="7">
    <source>
        <dbReference type="ARBA" id="ARBA00022741"/>
    </source>
</evidence>
<dbReference type="AlphaFoldDB" id="A0AAE4FQN2"/>
<dbReference type="Pfam" id="PF00672">
    <property type="entry name" value="HAMP"/>
    <property type="match status" value="1"/>
</dbReference>
<evidence type="ECO:0000256" key="2">
    <source>
        <dbReference type="ARBA" id="ARBA00004370"/>
    </source>
</evidence>
<evidence type="ECO:0000259" key="17">
    <source>
        <dbReference type="PROSITE" id="PS50110"/>
    </source>
</evidence>
<dbReference type="EC" id="2.7.13.3" evidence="4"/>
<dbReference type="InterPro" id="IPR005467">
    <property type="entry name" value="His_kinase_dom"/>
</dbReference>
<dbReference type="Pfam" id="PF05228">
    <property type="entry name" value="CHASE4"/>
    <property type="match status" value="1"/>
</dbReference>
<keyword evidence="20" id="KW-1185">Reference proteome</keyword>
<dbReference type="FunFam" id="1.10.287.130:FF:000002">
    <property type="entry name" value="Two-component osmosensing histidine kinase"/>
    <property type="match status" value="1"/>
</dbReference>
<dbReference type="Pfam" id="PF00072">
    <property type="entry name" value="Response_reg"/>
    <property type="match status" value="2"/>
</dbReference>
<evidence type="ECO:0000313" key="20">
    <source>
        <dbReference type="Proteomes" id="UP001268256"/>
    </source>
</evidence>
<feature type="modified residue" description="4-aspartylphosphate" evidence="14">
    <location>
        <position position="811"/>
    </location>
</feature>
<dbReference type="GO" id="GO:0005524">
    <property type="term" value="F:ATP binding"/>
    <property type="evidence" value="ECO:0007669"/>
    <property type="project" value="UniProtKB-KW"/>
</dbReference>
<organism evidence="19 20">
    <name type="scientific">Pseudocalidococcus azoricus BACA0444</name>
    <dbReference type="NCBI Taxonomy" id="2918990"/>
    <lineage>
        <taxon>Bacteria</taxon>
        <taxon>Bacillati</taxon>
        <taxon>Cyanobacteriota</taxon>
        <taxon>Cyanophyceae</taxon>
        <taxon>Acaryochloridales</taxon>
        <taxon>Thermosynechococcaceae</taxon>
        <taxon>Pseudocalidococcus</taxon>
        <taxon>Pseudocalidococcus azoricus</taxon>
    </lineage>
</organism>
<keyword evidence="9" id="KW-0067">ATP-binding</keyword>
<gene>
    <name evidence="19" type="ORF">RIF25_00080</name>
</gene>
<dbReference type="InterPro" id="IPR011006">
    <property type="entry name" value="CheY-like_superfamily"/>
</dbReference>
<keyword evidence="15" id="KW-0472">Membrane</keyword>
<comment type="subunit">
    <text evidence="11">At low DSF concentrations, interacts with RpfF.</text>
</comment>
<dbReference type="PANTHER" id="PTHR45339:SF1">
    <property type="entry name" value="HYBRID SIGNAL TRANSDUCTION HISTIDINE KINASE J"/>
    <property type="match status" value="1"/>
</dbReference>
<evidence type="ECO:0000256" key="13">
    <source>
        <dbReference type="ARBA" id="ARBA00074306"/>
    </source>
</evidence>
<dbReference type="CDD" id="cd17546">
    <property type="entry name" value="REC_hyHK_CKI1_RcsC-like"/>
    <property type="match status" value="1"/>
</dbReference>
<comment type="caution">
    <text evidence="19">The sequence shown here is derived from an EMBL/GenBank/DDBJ whole genome shotgun (WGS) entry which is preliminary data.</text>
</comment>
<keyword evidence="8" id="KW-0418">Kinase</keyword>
<dbReference type="RefSeq" id="WP_322876531.1">
    <property type="nucleotide sequence ID" value="NZ_JAVMIP010000001.1"/>
</dbReference>
<sequence length="894" mass="98137">MRQKTLAITGATLVGLVSIIYGISVSVLNHNIHADTQARAKRGADAIFNLVELKKEDFTRDFQSWSAWDETYQFVLDGNLEYLQANLIPDTYKNLDINLIAIVNREGELVYGGTFYSNNINVQALPKDFLPYIESGRLMAKWPGDRHVGLIHLREGVLLFTAQPILNSQNQGPVRGTAIYGQFLDSRFSQRISHIIQAPVTLIPIASGLYLPDFSDTENRVREQYLDLDFAHPVITPLKNGDLATYVFLMGINQKPAAILRLEVSPSIPLLAEESRWVLVGASGGVGLIFGAIMLLLLERLVLARLSTMSAGVSQIRRSGDVCQRLPVRGGDELSALERNINGMLAALESSQKQLTQALQVKTSFMATMSHEIRTPLNAIVGMTGLLLETRLDTEQRDYVETVRLGSENLLTVINEILDFSKLEAHEMQLEMVNFNLQACVDEVVDLLAGNAHRKNLELAALVEYDVPAWLKGDESRLRQVLVNLVNNALKFTSAGEVVIRVRSGDEMGQTAFSGESTPEAVPPTTLLRFTVEDTGIGIPAAALPKLFQPFTQVDASTTRKYGGTGLGLAICRQIVEMMGGQIGVESTEGVGSCFWFEIPFPLGTAADPLVAPPGLVGKRVLLVDDNQTNLDISRYHLRHWGLEVLTAMSAHAALEVLNSNHASGQGVDLALLDMQMPDVDGLTLGRQIRQLPLAQTIPLVMLTSLGPTDPQCRAEFDAYLVKPVRPSRLFNTLVALLTPPAAPSAPPIPEVLITPSESSLRILVAEDNVTNQKVALRQLKNLGYGADVVSNGLEAVLAWETVGYDLIFMDCQMPEMDGFEATRQIRAKEQRTATHVPIIALTANAMPEDRQRCYGAGMDDYLSKPVRKQDLAAKLQQWGQRPPLDLPVQSLFS</sequence>
<evidence type="ECO:0000256" key="12">
    <source>
        <dbReference type="ARBA" id="ARBA00068150"/>
    </source>
</evidence>
<name>A0AAE4FQN2_9CYAN</name>
<dbReference type="Pfam" id="PF00512">
    <property type="entry name" value="HisKA"/>
    <property type="match status" value="1"/>
</dbReference>
<dbReference type="Gene3D" id="1.10.287.130">
    <property type="match status" value="1"/>
</dbReference>
<feature type="domain" description="Response regulatory" evidence="17">
    <location>
        <begin position="620"/>
        <end position="738"/>
    </location>
</feature>
<dbReference type="EMBL" id="JAVMIP010000001">
    <property type="protein sequence ID" value="MDS3859191.1"/>
    <property type="molecule type" value="Genomic_DNA"/>
</dbReference>
<comment type="catalytic activity">
    <reaction evidence="1">
        <text>ATP + protein L-histidine = ADP + protein N-phospho-L-histidine.</text>
        <dbReference type="EC" id="2.7.13.3"/>
    </reaction>
</comment>
<evidence type="ECO:0000256" key="14">
    <source>
        <dbReference type="PROSITE-ProRule" id="PRU00169"/>
    </source>
</evidence>
<dbReference type="SMART" id="SM00388">
    <property type="entry name" value="HisKA"/>
    <property type="match status" value="1"/>
</dbReference>
<proteinExistence type="inferred from homology"/>
<dbReference type="InterPro" id="IPR003660">
    <property type="entry name" value="HAMP_dom"/>
</dbReference>
<dbReference type="PRINTS" id="PR00344">
    <property type="entry name" value="BCTRLSENSOR"/>
</dbReference>
<feature type="domain" description="Histidine kinase" evidence="16">
    <location>
        <begin position="368"/>
        <end position="603"/>
    </location>
</feature>
<dbReference type="FunFam" id="3.30.565.10:FF:000010">
    <property type="entry name" value="Sensor histidine kinase RcsC"/>
    <property type="match status" value="1"/>
</dbReference>
<dbReference type="PROSITE" id="PS50109">
    <property type="entry name" value="HIS_KIN"/>
    <property type="match status" value="1"/>
</dbReference>
<evidence type="ECO:0000313" key="19">
    <source>
        <dbReference type="EMBL" id="MDS3859191.1"/>
    </source>
</evidence>
<dbReference type="InterPro" id="IPR007892">
    <property type="entry name" value="CHASE4"/>
</dbReference>
<dbReference type="GO" id="GO:0016020">
    <property type="term" value="C:membrane"/>
    <property type="evidence" value="ECO:0007669"/>
    <property type="project" value="UniProtKB-SubCell"/>
</dbReference>
<evidence type="ECO:0000256" key="10">
    <source>
        <dbReference type="ARBA" id="ARBA00023012"/>
    </source>
</evidence>
<evidence type="ECO:0000256" key="11">
    <source>
        <dbReference type="ARBA" id="ARBA00064003"/>
    </source>
</evidence>
<dbReference type="PROSITE" id="PS50110">
    <property type="entry name" value="RESPONSE_REGULATORY"/>
    <property type="match status" value="2"/>
</dbReference>
<dbReference type="GO" id="GO:0000155">
    <property type="term" value="F:phosphorelay sensor kinase activity"/>
    <property type="evidence" value="ECO:0007669"/>
    <property type="project" value="InterPro"/>
</dbReference>
<dbReference type="SMART" id="SM00304">
    <property type="entry name" value="HAMP"/>
    <property type="match status" value="1"/>
</dbReference>
<evidence type="ECO:0000256" key="8">
    <source>
        <dbReference type="ARBA" id="ARBA00022777"/>
    </source>
</evidence>
<protein>
    <recommendedName>
        <fullName evidence="13">Circadian input-output histidine kinase CikA</fullName>
        <ecNumber evidence="4">2.7.13.3</ecNumber>
    </recommendedName>
    <alternativeName>
        <fullName evidence="12">Sensory/regulatory protein RpfC</fullName>
    </alternativeName>
</protein>
<dbReference type="SMART" id="SM00448">
    <property type="entry name" value="REC"/>
    <property type="match status" value="2"/>
</dbReference>
<dbReference type="Gene3D" id="6.10.340.10">
    <property type="match status" value="1"/>
</dbReference>
<dbReference type="Pfam" id="PF02518">
    <property type="entry name" value="HATPase_c"/>
    <property type="match status" value="1"/>
</dbReference>
<dbReference type="InterPro" id="IPR036890">
    <property type="entry name" value="HATPase_C_sf"/>
</dbReference>
<dbReference type="Gene3D" id="3.40.50.2300">
    <property type="match status" value="2"/>
</dbReference>
<dbReference type="CDD" id="cd06225">
    <property type="entry name" value="HAMP"/>
    <property type="match status" value="1"/>
</dbReference>
<feature type="modified residue" description="4-aspartylphosphate" evidence="14">
    <location>
        <position position="674"/>
    </location>
</feature>
<dbReference type="InterPro" id="IPR003661">
    <property type="entry name" value="HisK_dim/P_dom"/>
</dbReference>